<dbReference type="InterPro" id="IPR006073">
    <property type="entry name" value="GTP-bd"/>
</dbReference>
<comment type="function">
    <text evidence="8 10">GTPase that plays an essential role in the late steps of ribosome biogenesis.</text>
</comment>
<dbReference type="CDD" id="cd01895">
    <property type="entry name" value="EngA2"/>
    <property type="match status" value="1"/>
</dbReference>
<dbReference type="Gene3D" id="3.30.300.20">
    <property type="match status" value="1"/>
</dbReference>
<evidence type="ECO:0000256" key="4">
    <source>
        <dbReference type="ARBA" id="ARBA00022737"/>
    </source>
</evidence>
<dbReference type="GO" id="GO:0005525">
    <property type="term" value="F:GTP binding"/>
    <property type="evidence" value="ECO:0007669"/>
    <property type="project" value="UniProtKB-UniRule"/>
</dbReference>
<evidence type="ECO:0000256" key="7">
    <source>
        <dbReference type="ARBA" id="ARBA00032345"/>
    </source>
</evidence>
<dbReference type="InterPro" id="IPR031166">
    <property type="entry name" value="G_ENGA"/>
</dbReference>
<comment type="similarity">
    <text evidence="1 8 9 10">Belongs to the TRAFAC class TrmE-Era-EngA-EngB-Septin-like GTPase superfamily. EngA (Der) GTPase family.</text>
</comment>
<keyword evidence="6 8" id="KW-0342">GTP-binding</keyword>
<feature type="domain" description="EngA-type G" evidence="12">
    <location>
        <begin position="181"/>
        <end position="361"/>
    </location>
</feature>
<dbReference type="PIRSF" id="PIRSF006485">
    <property type="entry name" value="GTP-binding_EngA"/>
    <property type="match status" value="1"/>
</dbReference>
<sequence>MALPKVVIVGRPNVGKSSLFNWMAGRRIAIVDDVAGVTRDRVGALVQLGDDDHARFFELIDTGGIGMVDRDDLSEDVERQIDTAMNEADLILFVVDIREELMPLDQEVAQRLRYLKTPVILVMNKADYPGIDDRGGEFYKLGRGKPVAVSAQQNRNKKQLLKLIQELLPWEQPDRPAEAVMKVACVGRPNTGKSTFINMLAHAERMIVSERPGTTRDSVDVHFELDDLPFLAIDTAGVKRKAKINDNLDFYSVHRAERSIRRADVVLLFLDPTQGITRLDKQLADYIAKEYKPCIFVVNKWDLMVADVSDESQGNMGKFAHVVQHAFRNMSYMPLAFITAKTGRNVKALLNLSQSLFKQANRRISTGSLNRILREAVAAHPPATRDNRSPRIYYATQVGSAPPTIVLFVNSTRLFDPTYQRYLLNVFREKLPFRDIPIKLYMRARTQTAPDERGAARAERRLGEGVVGGDDDWDGFDDDFTDEMATPSRGARGEVEDVRYINREVNELLSDLDS</sequence>
<feature type="binding site" evidence="8">
    <location>
        <begin position="61"/>
        <end position="65"/>
    </location>
    <ligand>
        <name>GTP</name>
        <dbReference type="ChEBI" id="CHEBI:37565"/>
        <label>1</label>
    </ligand>
</feature>
<evidence type="ECO:0000256" key="3">
    <source>
        <dbReference type="ARBA" id="ARBA00022517"/>
    </source>
</evidence>
<evidence type="ECO:0000256" key="6">
    <source>
        <dbReference type="ARBA" id="ARBA00023134"/>
    </source>
</evidence>
<dbReference type="InterPro" id="IPR015946">
    <property type="entry name" value="KH_dom-like_a/b"/>
</dbReference>
<dbReference type="PANTHER" id="PTHR43834">
    <property type="entry name" value="GTPASE DER"/>
    <property type="match status" value="1"/>
</dbReference>
<comment type="subunit">
    <text evidence="8">Associates with the 50S ribosomal subunit.</text>
</comment>
<dbReference type="RefSeq" id="WP_076349983.1">
    <property type="nucleotide sequence ID" value="NZ_CP019082.1"/>
</dbReference>
<evidence type="ECO:0000256" key="11">
    <source>
        <dbReference type="SAM" id="MobiDB-lite"/>
    </source>
</evidence>
<name>A0A1U7CXN5_9BACT</name>
<evidence type="ECO:0000256" key="2">
    <source>
        <dbReference type="ARBA" id="ARBA00020953"/>
    </source>
</evidence>
<dbReference type="InterPro" id="IPR032859">
    <property type="entry name" value="KH_dom-like"/>
</dbReference>
<feature type="binding site" evidence="8">
    <location>
        <begin position="10"/>
        <end position="17"/>
    </location>
    <ligand>
        <name>GTP</name>
        <dbReference type="ChEBI" id="CHEBI:37565"/>
        <label>1</label>
    </ligand>
</feature>
<dbReference type="GO" id="GO:0042254">
    <property type="term" value="P:ribosome biogenesis"/>
    <property type="evidence" value="ECO:0007669"/>
    <property type="project" value="UniProtKB-KW"/>
</dbReference>
<dbReference type="KEGG" id="pbor:BSF38_05240"/>
<dbReference type="Proteomes" id="UP000186309">
    <property type="component" value="Chromosome"/>
</dbReference>
<reference evidence="14" key="1">
    <citation type="submission" date="2016-12" db="EMBL/GenBank/DDBJ databases">
        <title>Comparative genomics of four Isosphaeraceae planctomycetes: a common pool of plasmids and glycoside hydrolase genes.</title>
        <authorList>
            <person name="Ivanova A."/>
        </authorList>
    </citation>
    <scope>NUCLEOTIDE SEQUENCE [LARGE SCALE GENOMIC DNA]</scope>
    <source>
        <strain evidence="14">PX4</strain>
    </source>
</reference>
<keyword evidence="4 10" id="KW-0677">Repeat</keyword>
<evidence type="ECO:0000256" key="9">
    <source>
        <dbReference type="PROSITE-ProRule" id="PRU01049"/>
    </source>
</evidence>
<dbReference type="AlphaFoldDB" id="A0A1U7CXN5"/>
<gene>
    <name evidence="8 13" type="primary">der</name>
    <name evidence="13" type="ORF">BSF38_05240</name>
</gene>
<feature type="binding site" evidence="8">
    <location>
        <begin position="234"/>
        <end position="238"/>
    </location>
    <ligand>
        <name>GTP</name>
        <dbReference type="ChEBI" id="CHEBI:37565"/>
        <label>2</label>
    </ligand>
</feature>
<dbReference type="HAMAP" id="MF_00195">
    <property type="entry name" value="GTPase_Der"/>
    <property type="match status" value="1"/>
</dbReference>
<evidence type="ECO:0000256" key="10">
    <source>
        <dbReference type="RuleBase" id="RU004481"/>
    </source>
</evidence>
<dbReference type="OrthoDB" id="9805918at2"/>
<dbReference type="CDD" id="cd01894">
    <property type="entry name" value="EngA1"/>
    <property type="match status" value="1"/>
</dbReference>
<feature type="binding site" evidence="8">
    <location>
        <begin position="124"/>
        <end position="127"/>
    </location>
    <ligand>
        <name>GTP</name>
        <dbReference type="ChEBI" id="CHEBI:37565"/>
        <label>1</label>
    </ligand>
</feature>
<dbReference type="InterPro" id="IPR005225">
    <property type="entry name" value="Small_GTP-bd"/>
</dbReference>
<feature type="binding site" evidence="8">
    <location>
        <begin position="299"/>
        <end position="302"/>
    </location>
    <ligand>
        <name>GTP</name>
        <dbReference type="ChEBI" id="CHEBI:37565"/>
        <label>2</label>
    </ligand>
</feature>
<evidence type="ECO:0000313" key="14">
    <source>
        <dbReference type="Proteomes" id="UP000186309"/>
    </source>
</evidence>
<proteinExistence type="inferred from homology"/>
<dbReference type="GO" id="GO:0043022">
    <property type="term" value="F:ribosome binding"/>
    <property type="evidence" value="ECO:0007669"/>
    <property type="project" value="TreeGrafter"/>
</dbReference>
<evidence type="ECO:0000256" key="8">
    <source>
        <dbReference type="HAMAP-Rule" id="MF_00195"/>
    </source>
</evidence>
<feature type="region of interest" description="Disordered" evidence="11">
    <location>
        <begin position="470"/>
        <end position="491"/>
    </location>
</feature>
<dbReference type="NCBIfam" id="TIGR00231">
    <property type="entry name" value="small_GTP"/>
    <property type="match status" value="2"/>
</dbReference>
<accession>A0A1U7CXN5</accession>
<dbReference type="NCBIfam" id="TIGR03594">
    <property type="entry name" value="GTPase_EngA"/>
    <property type="match status" value="1"/>
</dbReference>
<dbReference type="EMBL" id="CP019082">
    <property type="protein sequence ID" value="APW63666.1"/>
    <property type="molecule type" value="Genomic_DNA"/>
</dbReference>
<dbReference type="SUPFAM" id="SSF52540">
    <property type="entry name" value="P-loop containing nucleoside triphosphate hydrolases"/>
    <property type="match status" value="2"/>
</dbReference>
<dbReference type="PROSITE" id="PS51712">
    <property type="entry name" value="G_ENGA"/>
    <property type="match status" value="1"/>
</dbReference>
<keyword evidence="5 8" id="KW-0547">Nucleotide-binding</keyword>
<keyword evidence="3 8" id="KW-0690">Ribosome biogenesis</keyword>
<keyword evidence="14" id="KW-1185">Reference proteome</keyword>
<dbReference type="PANTHER" id="PTHR43834:SF6">
    <property type="entry name" value="GTPASE DER"/>
    <property type="match status" value="1"/>
</dbReference>
<dbReference type="Pfam" id="PF14714">
    <property type="entry name" value="KH_dom-like"/>
    <property type="match status" value="1"/>
</dbReference>
<evidence type="ECO:0000259" key="12">
    <source>
        <dbReference type="PROSITE" id="PS51712"/>
    </source>
</evidence>
<evidence type="ECO:0000256" key="5">
    <source>
        <dbReference type="ARBA" id="ARBA00022741"/>
    </source>
</evidence>
<dbReference type="Pfam" id="PF01926">
    <property type="entry name" value="MMR_HSR1"/>
    <property type="match status" value="2"/>
</dbReference>
<evidence type="ECO:0000313" key="13">
    <source>
        <dbReference type="EMBL" id="APW63666.1"/>
    </source>
</evidence>
<dbReference type="FunFam" id="3.30.300.20:FF:000004">
    <property type="entry name" value="GTPase Der"/>
    <property type="match status" value="1"/>
</dbReference>
<dbReference type="InterPro" id="IPR016484">
    <property type="entry name" value="GTPase_Der"/>
</dbReference>
<organism evidence="13 14">
    <name type="scientific">Paludisphaera borealis</name>
    <dbReference type="NCBI Taxonomy" id="1387353"/>
    <lineage>
        <taxon>Bacteria</taxon>
        <taxon>Pseudomonadati</taxon>
        <taxon>Planctomycetota</taxon>
        <taxon>Planctomycetia</taxon>
        <taxon>Isosphaerales</taxon>
        <taxon>Isosphaeraceae</taxon>
        <taxon>Paludisphaera</taxon>
    </lineage>
</organism>
<dbReference type="InterPro" id="IPR027417">
    <property type="entry name" value="P-loop_NTPase"/>
</dbReference>
<dbReference type="PRINTS" id="PR00326">
    <property type="entry name" value="GTP1OBG"/>
</dbReference>
<protein>
    <recommendedName>
        <fullName evidence="2 8">GTPase Der</fullName>
    </recommendedName>
    <alternativeName>
        <fullName evidence="7 8">GTP-binding protein EngA</fullName>
    </alternativeName>
</protein>
<evidence type="ECO:0000256" key="1">
    <source>
        <dbReference type="ARBA" id="ARBA00008279"/>
    </source>
</evidence>
<feature type="compositionally biased region" description="Acidic residues" evidence="11">
    <location>
        <begin position="470"/>
        <end position="482"/>
    </location>
</feature>
<dbReference type="STRING" id="1387353.BSF38_05240"/>
<feature type="binding site" evidence="8">
    <location>
        <begin position="187"/>
        <end position="194"/>
    </location>
    <ligand>
        <name>GTP</name>
        <dbReference type="ChEBI" id="CHEBI:37565"/>
        <label>2</label>
    </ligand>
</feature>
<dbReference type="Gene3D" id="3.40.50.300">
    <property type="entry name" value="P-loop containing nucleotide triphosphate hydrolases"/>
    <property type="match status" value="2"/>
</dbReference>